<evidence type="ECO:0000256" key="4">
    <source>
        <dbReference type="ARBA" id="ARBA00023172"/>
    </source>
</evidence>
<accession>A0A844ZZD9</accession>
<dbReference type="PANTHER" id="PTHR30629">
    <property type="entry name" value="PROPHAGE INTEGRASE"/>
    <property type="match status" value="1"/>
</dbReference>
<dbReference type="Gene3D" id="1.10.150.130">
    <property type="match status" value="1"/>
</dbReference>
<name>A0A844ZZD9_9SPHN</name>
<dbReference type="Pfam" id="PF00589">
    <property type="entry name" value="Phage_integrase"/>
    <property type="match status" value="1"/>
</dbReference>
<evidence type="ECO:0000313" key="7">
    <source>
        <dbReference type="Proteomes" id="UP000460626"/>
    </source>
</evidence>
<dbReference type="Pfam" id="PF13356">
    <property type="entry name" value="Arm-DNA-bind_3"/>
    <property type="match status" value="1"/>
</dbReference>
<dbReference type="InterPro" id="IPR002104">
    <property type="entry name" value="Integrase_catalytic"/>
</dbReference>
<dbReference type="EMBL" id="WTYH01000001">
    <property type="protein sequence ID" value="MXO93265.1"/>
    <property type="molecule type" value="Genomic_DNA"/>
</dbReference>
<evidence type="ECO:0000256" key="3">
    <source>
        <dbReference type="ARBA" id="ARBA00023125"/>
    </source>
</evidence>
<dbReference type="GO" id="GO:0006310">
    <property type="term" value="P:DNA recombination"/>
    <property type="evidence" value="ECO:0007669"/>
    <property type="project" value="UniProtKB-KW"/>
</dbReference>
<evidence type="ECO:0000259" key="5">
    <source>
        <dbReference type="PROSITE" id="PS51898"/>
    </source>
</evidence>
<dbReference type="InterPro" id="IPR025166">
    <property type="entry name" value="Integrase_DNA_bind_dom"/>
</dbReference>
<dbReference type="RefSeq" id="WP_131452554.1">
    <property type="nucleotide sequence ID" value="NZ_BMJK01000001.1"/>
</dbReference>
<dbReference type="InterPro" id="IPR011010">
    <property type="entry name" value="DNA_brk_join_enz"/>
</dbReference>
<keyword evidence="4" id="KW-0233">DNA recombination</keyword>
<dbReference type="Proteomes" id="UP000460626">
    <property type="component" value="Unassembled WGS sequence"/>
</dbReference>
<reference evidence="6 7" key="1">
    <citation type="submission" date="2019-12" db="EMBL/GenBank/DDBJ databases">
        <title>Genomic-based taxomic classification of the family Erythrobacteraceae.</title>
        <authorList>
            <person name="Xu L."/>
        </authorList>
    </citation>
    <scope>NUCLEOTIDE SEQUENCE [LARGE SCALE GENOMIC DNA]</scope>
    <source>
        <strain evidence="6 7">RC4-10-4</strain>
    </source>
</reference>
<dbReference type="AlphaFoldDB" id="A0A844ZZD9"/>
<dbReference type="InterPro" id="IPR010998">
    <property type="entry name" value="Integrase_recombinase_N"/>
</dbReference>
<dbReference type="InterPro" id="IPR050808">
    <property type="entry name" value="Phage_Integrase"/>
</dbReference>
<comment type="caution">
    <text evidence="6">The sequence shown here is derived from an EMBL/GenBank/DDBJ whole genome shotgun (WGS) entry which is preliminary data.</text>
</comment>
<dbReference type="InterPro" id="IPR038488">
    <property type="entry name" value="Integrase_DNA-bd_sf"/>
</dbReference>
<keyword evidence="3" id="KW-0238">DNA-binding</keyword>
<proteinExistence type="inferred from homology"/>
<dbReference type="Gene3D" id="1.10.443.10">
    <property type="entry name" value="Intergrase catalytic core"/>
    <property type="match status" value="1"/>
</dbReference>
<dbReference type="Gene3D" id="3.30.160.390">
    <property type="entry name" value="Integrase, DNA-binding domain"/>
    <property type="match status" value="1"/>
</dbReference>
<dbReference type="GO" id="GO:0003677">
    <property type="term" value="F:DNA binding"/>
    <property type="evidence" value="ECO:0007669"/>
    <property type="project" value="UniProtKB-KW"/>
</dbReference>
<keyword evidence="7" id="KW-1185">Reference proteome</keyword>
<comment type="similarity">
    <text evidence="1">Belongs to the 'phage' integrase family.</text>
</comment>
<sequence>MPTARITKQVVDRIEPGAKETFTWDDVLRGFGVRTTTSGAKSYVLQYRMGGREASSRRYTIGKHGSPWTPLTARKEAERLWLMIKQGVDPVQAEHERRRQAIDLGFESYVELFVDLYLKKRWKQWPLGAGILKREAVPVLKRKPLPAIQRSDLSLIWDRTHDRPAIARLTHATLRKLFRWAVSRGDLDRSPLEGVEAPPPVAARDRVLSHEELVHLWRGCEELSYPFGSLFRFLLLTGQRREEVAALDWRELDRAAALWTLPAARSKNGKPNLVPLSALAIGELDELGAGDSWPKSGFVFSTTGATPVSGFSKAKRRIDEVMAYDAGGQAEPWRIHDLRRTVATGLQRLGVRFEVTEAVLNHVGGSRSGVAGVYQRHDWLVEKADALNAWGEVIKNLEVS</sequence>
<feature type="domain" description="Tyr recombinase" evidence="5">
    <location>
        <begin position="203"/>
        <end position="388"/>
    </location>
</feature>
<protein>
    <submittedName>
        <fullName evidence="6">Tyrosine-type recombinase/integrase</fullName>
    </submittedName>
</protein>
<keyword evidence="2" id="KW-0229">DNA integration</keyword>
<evidence type="ECO:0000256" key="1">
    <source>
        <dbReference type="ARBA" id="ARBA00008857"/>
    </source>
</evidence>
<dbReference type="CDD" id="cd00801">
    <property type="entry name" value="INT_P4_C"/>
    <property type="match status" value="1"/>
</dbReference>
<dbReference type="SUPFAM" id="SSF56349">
    <property type="entry name" value="DNA breaking-rejoining enzymes"/>
    <property type="match status" value="1"/>
</dbReference>
<dbReference type="OrthoDB" id="7615137at2"/>
<dbReference type="PANTHER" id="PTHR30629:SF2">
    <property type="entry name" value="PROPHAGE INTEGRASE INTS-RELATED"/>
    <property type="match status" value="1"/>
</dbReference>
<gene>
    <name evidence="6" type="ORF">GRI62_06545</name>
</gene>
<organism evidence="6 7">
    <name type="scientific">Aurantiacibacter arachoides</name>
    <dbReference type="NCBI Taxonomy" id="1850444"/>
    <lineage>
        <taxon>Bacteria</taxon>
        <taxon>Pseudomonadati</taxon>
        <taxon>Pseudomonadota</taxon>
        <taxon>Alphaproteobacteria</taxon>
        <taxon>Sphingomonadales</taxon>
        <taxon>Erythrobacteraceae</taxon>
        <taxon>Aurantiacibacter</taxon>
    </lineage>
</organism>
<dbReference type="InterPro" id="IPR013762">
    <property type="entry name" value="Integrase-like_cat_sf"/>
</dbReference>
<evidence type="ECO:0000256" key="2">
    <source>
        <dbReference type="ARBA" id="ARBA00022908"/>
    </source>
</evidence>
<dbReference type="GO" id="GO:0015074">
    <property type="term" value="P:DNA integration"/>
    <property type="evidence" value="ECO:0007669"/>
    <property type="project" value="UniProtKB-KW"/>
</dbReference>
<evidence type="ECO:0000313" key="6">
    <source>
        <dbReference type="EMBL" id="MXO93265.1"/>
    </source>
</evidence>
<dbReference type="PROSITE" id="PS51898">
    <property type="entry name" value="TYR_RECOMBINASE"/>
    <property type="match status" value="1"/>
</dbReference>